<accession>A0A7N0UIQ1</accession>
<evidence type="ECO:0000313" key="3">
    <source>
        <dbReference type="Proteomes" id="UP000594263"/>
    </source>
</evidence>
<dbReference type="AlphaFoldDB" id="A0A7N0UIQ1"/>
<keyword evidence="3" id="KW-1185">Reference proteome</keyword>
<dbReference type="Proteomes" id="UP000594263">
    <property type="component" value="Unplaced"/>
</dbReference>
<dbReference type="EnsemblPlants" id="Kaladp0069s0057.1.v1.1">
    <property type="protein sequence ID" value="Kaladp0069s0057.1.v1.1"/>
    <property type="gene ID" value="Kaladp0069s0057.v1.1"/>
</dbReference>
<protein>
    <submittedName>
        <fullName evidence="2">Uncharacterized protein</fullName>
    </submittedName>
</protein>
<reference evidence="2" key="1">
    <citation type="submission" date="2021-01" db="UniProtKB">
        <authorList>
            <consortium name="EnsemblPlants"/>
        </authorList>
    </citation>
    <scope>IDENTIFICATION</scope>
</reference>
<keyword evidence="1" id="KW-0812">Transmembrane</keyword>
<keyword evidence="1" id="KW-0472">Membrane</keyword>
<evidence type="ECO:0000256" key="1">
    <source>
        <dbReference type="SAM" id="Phobius"/>
    </source>
</evidence>
<feature type="transmembrane region" description="Helical" evidence="1">
    <location>
        <begin position="42"/>
        <end position="65"/>
    </location>
</feature>
<evidence type="ECO:0000313" key="2">
    <source>
        <dbReference type="EnsemblPlants" id="Kaladp0069s0057.1.v1.1"/>
    </source>
</evidence>
<organism evidence="2 3">
    <name type="scientific">Kalanchoe fedtschenkoi</name>
    <name type="common">Lavender scallops</name>
    <name type="synonym">South American air plant</name>
    <dbReference type="NCBI Taxonomy" id="63787"/>
    <lineage>
        <taxon>Eukaryota</taxon>
        <taxon>Viridiplantae</taxon>
        <taxon>Streptophyta</taxon>
        <taxon>Embryophyta</taxon>
        <taxon>Tracheophyta</taxon>
        <taxon>Spermatophyta</taxon>
        <taxon>Magnoliopsida</taxon>
        <taxon>eudicotyledons</taxon>
        <taxon>Gunneridae</taxon>
        <taxon>Pentapetalae</taxon>
        <taxon>Saxifragales</taxon>
        <taxon>Crassulaceae</taxon>
        <taxon>Kalanchoe</taxon>
    </lineage>
</organism>
<dbReference type="Gramene" id="Kaladp0069s0057.1.v1.1">
    <property type="protein sequence ID" value="Kaladp0069s0057.1.v1.1"/>
    <property type="gene ID" value="Kaladp0069s0057.v1.1"/>
</dbReference>
<keyword evidence="1" id="KW-1133">Transmembrane helix</keyword>
<proteinExistence type="predicted"/>
<name>A0A7N0UIQ1_KALFE</name>
<sequence length="122" mass="14345">MIFKHLSYESRIRSADHPWRYFRYNSCFDCFPHGPIELDNCVAVGLPAIIIMLFFCLSTGAFIAIARYGRATPMPPSVIGRGGENRRHAERLVWLLNRDYYRLVWLLNRDYYFSVTEASFKK</sequence>